<sequence>MGKLSVPHIWSMRIWFLGLALAIMFFHLLPLDTQPRRWAPPDLLIAFGFAWIMRRPDYVPAFLLAGVMLLADLLFQRPPGLLALLVVLGSEYLKNQAAGLSEASFVGEWISVCFVIAAITLLYRLVLTLTLVQQAPLALNLIQMVLTMVVYPLVVFVTQTLMGVRRLSPGDAEVFGARG</sequence>
<name>A0A1I6XHV2_9RHOB</name>
<reference evidence="2 3" key="1">
    <citation type="submission" date="2016-10" db="EMBL/GenBank/DDBJ databases">
        <authorList>
            <person name="de Groot N.N."/>
        </authorList>
    </citation>
    <scope>NUCLEOTIDE SEQUENCE [LARGE SCALE GENOMIC DNA]</scope>
    <source>
        <strain evidence="2 3">CGMCC 1.10959</strain>
    </source>
</reference>
<feature type="transmembrane region" description="Helical" evidence="1">
    <location>
        <begin position="12"/>
        <end position="31"/>
    </location>
</feature>
<dbReference type="RefSeq" id="WP_027263227.1">
    <property type="nucleotide sequence ID" value="NZ_FPAW01000001.1"/>
</dbReference>
<keyword evidence="1" id="KW-1133">Transmembrane helix</keyword>
<keyword evidence="1" id="KW-0812">Transmembrane</keyword>
<evidence type="ECO:0000256" key="1">
    <source>
        <dbReference type="SAM" id="Phobius"/>
    </source>
</evidence>
<dbReference type="STRING" id="999627.SAMN05216236_101285"/>
<evidence type="ECO:0000313" key="2">
    <source>
        <dbReference type="EMBL" id="SFT37900.1"/>
    </source>
</evidence>
<protein>
    <submittedName>
        <fullName evidence="2">Rod shape-determining protein MreD</fullName>
    </submittedName>
</protein>
<feature type="transmembrane region" description="Helical" evidence="1">
    <location>
        <begin position="105"/>
        <end position="125"/>
    </location>
</feature>
<dbReference type="AlphaFoldDB" id="A0A1I6XHV2"/>
<dbReference type="eggNOG" id="ENOG5032RJQ">
    <property type="taxonomic scope" value="Bacteria"/>
</dbReference>
<accession>A0A1I6XHV2</accession>
<dbReference type="Proteomes" id="UP000182466">
    <property type="component" value="Unassembled WGS sequence"/>
</dbReference>
<organism evidence="2 3">
    <name type="scientific">Sedimentitalea nanhaiensis</name>
    <dbReference type="NCBI Taxonomy" id="999627"/>
    <lineage>
        <taxon>Bacteria</taxon>
        <taxon>Pseudomonadati</taxon>
        <taxon>Pseudomonadota</taxon>
        <taxon>Alphaproteobacteria</taxon>
        <taxon>Rhodobacterales</taxon>
        <taxon>Paracoccaceae</taxon>
        <taxon>Sedimentitalea</taxon>
    </lineage>
</organism>
<keyword evidence="1" id="KW-0472">Membrane</keyword>
<proteinExistence type="predicted"/>
<gene>
    <name evidence="2" type="ORF">SAMN05216236_101285</name>
</gene>
<keyword evidence="3" id="KW-1185">Reference proteome</keyword>
<evidence type="ECO:0000313" key="3">
    <source>
        <dbReference type="Proteomes" id="UP000182466"/>
    </source>
</evidence>
<dbReference type="OrthoDB" id="7629477at2"/>
<dbReference type="EMBL" id="FPAW01000001">
    <property type="protein sequence ID" value="SFT37900.1"/>
    <property type="molecule type" value="Genomic_DNA"/>
</dbReference>
<feature type="transmembrane region" description="Helical" evidence="1">
    <location>
        <begin position="137"/>
        <end position="157"/>
    </location>
</feature>